<keyword evidence="7" id="KW-0494">Milk protein</keyword>
<organism evidence="15 16">
    <name type="scientific">Physeter macrocephalus</name>
    <name type="common">Sperm whale</name>
    <name type="synonym">Physeter catodon</name>
    <dbReference type="NCBI Taxonomy" id="9755"/>
    <lineage>
        <taxon>Eukaryota</taxon>
        <taxon>Metazoa</taxon>
        <taxon>Chordata</taxon>
        <taxon>Craniata</taxon>
        <taxon>Vertebrata</taxon>
        <taxon>Euteleostomi</taxon>
        <taxon>Mammalia</taxon>
        <taxon>Eutheria</taxon>
        <taxon>Laurasiatheria</taxon>
        <taxon>Artiodactyla</taxon>
        <taxon>Whippomorpha</taxon>
        <taxon>Cetacea</taxon>
        <taxon>Odontoceti</taxon>
        <taxon>Physeteridae</taxon>
        <taxon>Physeter</taxon>
    </lineage>
</organism>
<evidence type="ECO:0000256" key="9">
    <source>
        <dbReference type="ARBA" id="ARBA00023091"/>
    </source>
</evidence>
<accession>A0A2Y9ERY5</accession>
<dbReference type="PROSITE" id="PS00128">
    <property type="entry name" value="GLYCOSYL_HYDROL_F22_1"/>
    <property type="match status" value="1"/>
</dbReference>
<dbReference type="OrthoDB" id="17373at2759"/>
<evidence type="ECO:0000256" key="2">
    <source>
        <dbReference type="ARBA" id="ARBA00004613"/>
    </source>
</evidence>
<keyword evidence="15" id="KW-1185">Reference proteome</keyword>
<evidence type="ECO:0000256" key="11">
    <source>
        <dbReference type="ARBA" id="ARBA00031746"/>
    </source>
</evidence>
<dbReference type="FunFam" id="1.10.530.10:FF:000014">
    <property type="entry name" value="Alpha-lactalbumin"/>
    <property type="match status" value="1"/>
</dbReference>
<proteinExistence type="inferred from homology"/>
<dbReference type="GO" id="GO:0005576">
    <property type="term" value="C:extracellular region"/>
    <property type="evidence" value="ECO:0007669"/>
    <property type="project" value="UniProtKB-SubCell"/>
</dbReference>
<evidence type="ECO:0000313" key="15">
    <source>
        <dbReference type="Proteomes" id="UP000248484"/>
    </source>
</evidence>
<dbReference type="PRINTS" id="PR00135">
    <property type="entry name" value="LYZLACT"/>
</dbReference>
<evidence type="ECO:0000256" key="6">
    <source>
        <dbReference type="ARBA" id="ARBA00022723"/>
    </source>
</evidence>
<dbReference type="Proteomes" id="UP000248484">
    <property type="component" value="Chromosome 6"/>
</dbReference>
<dbReference type="PANTHER" id="PTHR11407:SF32">
    <property type="entry name" value="ALPHA-LACTALBUMIN"/>
    <property type="match status" value="1"/>
</dbReference>
<dbReference type="InParanoid" id="A0A2Y9ERY5"/>
<dbReference type="GO" id="GO:0032991">
    <property type="term" value="C:protein-containing complex"/>
    <property type="evidence" value="ECO:0007669"/>
    <property type="project" value="Ensembl"/>
</dbReference>
<reference evidence="16" key="1">
    <citation type="submission" date="2025-08" db="UniProtKB">
        <authorList>
            <consortium name="RefSeq"/>
        </authorList>
    </citation>
    <scope>IDENTIFICATION</scope>
    <source>
        <tissue evidence="16">Muscle</tissue>
    </source>
</reference>
<dbReference type="GO" id="GO:0050830">
    <property type="term" value="P:defense response to Gram-positive bacterium"/>
    <property type="evidence" value="ECO:0007669"/>
    <property type="project" value="TreeGrafter"/>
</dbReference>
<dbReference type="STRING" id="9755.ENSPCTP00005014248"/>
<dbReference type="AlphaFoldDB" id="A0A2Y9ERY5"/>
<name>A0A2Y9ERY5_PHYMC</name>
<dbReference type="SMART" id="SM00263">
    <property type="entry name" value="LYZ1"/>
    <property type="match status" value="1"/>
</dbReference>
<feature type="signal peptide" evidence="13">
    <location>
        <begin position="1"/>
        <end position="19"/>
    </location>
</feature>
<evidence type="ECO:0000256" key="10">
    <source>
        <dbReference type="ARBA" id="ARBA00023157"/>
    </source>
</evidence>
<dbReference type="GeneID" id="102988235"/>
<dbReference type="InterPro" id="IPR019799">
    <property type="entry name" value="Glyco_hydro_22_CS"/>
</dbReference>
<evidence type="ECO:0000256" key="4">
    <source>
        <dbReference type="ARBA" id="ARBA00017299"/>
    </source>
</evidence>
<gene>
    <name evidence="16" type="primary">LALBA</name>
</gene>
<dbReference type="CTD" id="3906"/>
<dbReference type="InterPro" id="IPR023346">
    <property type="entry name" value="Lysozyme-like_dom_sf"/>
</dbReference>
<dbReference type="SUPFAM" id="SSF53955">
    <property type="entry name" value="Lysozyme-like"/>
    <property type="match status" value="1"/>
</dbReference>
<dbReference type="GO" id="GO:0004461">
    <property type="term" value="F:lactose synthase activity"/>
    <property type="evidence" value="ECO:0007669"/>
    <property type="project" value="Ensembl"/>
</dbReference>
<evidence type="ECO:0000256" key="3">
    <source>
        <dbReference type="ARBA" id="ARBA00011582"/>
    </source>
</evidence>
<dbReference type="InterPro" id="IPR001916">
    <property type="entry name" value="Glyco_hydro_22"/>
</dbReference>
<keyword evidence="8" id="KW-0106">Calcium</keyword>
<evidence type="ECO:0000256" key="8">
    <source>
        <dbReference type="ARBA" id="ARBA00022837"/>
    </source>
</evidence>
<dbReference type="InterPro" id="IPR000545">
    <property type="entry name" value="Lactalbumin"/>
</dbReference>
<dbReference type="PANTHER" id="PTHR11407">
    <property type="entry name" value="LYSOZYME C"/>
    <property type="match status" value="1"/>
</dbReference>
<dbReference type="CDD" id="cd16898">
    <property type="entry name" value="LYZ_LA"/>
    <property type="match status" value="1"/>
</dbReference>
<evidence type="ECO:0000256" key="12">
    <source>
        <dbReference type="RuleBase" id="RU004440"/>
    </source>
</evidence>
<feature type="chain" id="PRO_5016035427" description="Alpha-lactalbumin" evidence="13">
    <location>
        <begin position="20"/>
        <end position="142"/>
    </location>
</feature>
<evidence type="ECO:0000259" key="14">
    <source>
        <dbReference type="PROSITE" id="PS00128"/>
    </source>
</evidence>
<keyword evidence="9" id="KW-0422">Lactose biosynthesis</keyword>
<dbReference type="Gene3D" id="1.10.530.10">
    <property type="match status" value="1"/>
</dbReference>
<dbReference type="PROSITE" id="PS51348">
    <property type="entry name" value="GLYCOSYL_HYDROL_F22_2"/>
    <property type="match status" value="1"/>
</dbReference>
<dbReference type="Pfam" id="PF00062">
    <property type="entry name" value="Lys"/>
    <property type="match status" value="1"/>
</dbReference>
<dbReference type="GO" id="GO:0005509">
    <property type="term" value="F:calcium ion binding"/>
    <property type="evidence" value="ECO:0007669"/>
    <property type="project" value="InterPro"/>
</dbReference>
<evidence type="ECO:0000313" key="16">
    <source>
        <dbReference type="RefSeq" id="XP_007107591.1"/>
    </source>
</evidence>
<protein>
    <recommendedName>
        <fullName evidence="4">Alpha-lactalbumin</fullName>
    </recommendedName>
    <alternativeName>
        <fullName evidence="11">Lactose synthase B protein</fullName>
    </alternativeName>
</protein>
<dbReference type="GO" id="GO:0005989">
    <property type="term" value="P:lactose biosynthetic process"/>
    <property type="evidence" value="ECO:0007669"/>
    <property type="project" value="UniProtKB-KW"/>
</dbReference>
<comment type="function">
    <text evidence="1">Regulatory subunit of lactose synthase, changes the substrate specificity of galactosyltransferase in the mammary gland making glucose a good acceptor substrate for this enzyme. This enables LS to synthesize lactose, the major carbohydrate component of milk. In other tissues, galactosyltransferase transfers galactose onto the N-acetylglucosamine of the oligosaccharide chains in glycoproteins.</text>
</comment>
<dbReference type="PRINTS" id="PR00136">
    <property type="entry name" value="LACTALBUMIN"/>
</dbReference>
<evidence type="ECO:0000256" key="5">
    <source>
        <dbReference type="ARBA" id="ARBA00022525"/>
    </source>
</evidence>
<keyword evidence="10" id="KW-1015">Disulfide bond</keyword>
<comment type="subunit">
    <text evidence="3">Lactose synthase (LS) is a heterodimer of a catalytic component, beta1,4-galactosyltransferase (beta4Gal-T1) and a regulatory component, alpha-lactalbumin (LA).</text>
</comment>
<comment type="similarity">
    <text evidence="12">Belongs to the glycosyl hydrolase 22 family.</text>
</comment>
<keyword evidence="6" id="KW-0479">Metal-binding</keyword>
<comment type="subcellular location">
    <subcellularLocation>
        <location evidence="2">Secreted</location>
    </subcellularLocation>
</comment>
<evidence type="ECO:0000256" key="1">
    <source>
        <dbReference type="ARBA" id="ARBA00002592"/>
    </source>
</evidence>
<dbReference type="GO" id="GO:0050829">
    <property type="term" value="P:defense response to Gram-negative bacterium"/>
    <property type="evidence" value="ECO:0007669"/>
    <property type="project" value="TreeGrafter"/>
</dbReference>
<keyword evidence="13" id="KW-0732">Signal</keyword>
<dbReference type="GO" id="GO:0003796">
    <property type="term" value="F:lysozyme activity"/>
    <property type="evidence" value="ECO:0007669"/>
    <property type="project" value="TreeGrafter"/>
</dbReference>
<keyword evidence="5" id="KW-0964">Secreted</keyword>
<evidence type="ECO:0000256" key="7">
    <source>
        <dbReference type="ARBA" id="ARBA00022743"/>
    </source>
</evidence>
<dbReference type="KEGG" id="pcad:102988235"/>
<sequence>MMSFVSLLLVGILFHGIQAEQLTKCELFQRLKDLDGYGGVTLPEWVCTVFHTSGCDTQTTVNNNGSTEYGLFQINNKIWCRDNQTPHSRDICGISCDKFLDDDLTDDIMCVKKILDNVGINYWLAHKALCSEKLDQWRCEKW</sequence>
<dbReference type="RefSeq" id="XP_007107591.1">
    <property type="nucleotide sequence ID" value="XM_007107529.1"/>
</dbReference>
<feature type="domain" description="Glycosyl hydrolases family 22 (GH22)" evidence="14">
    <location>
        <begin position="92"/>
        <end position="110"/>
    </location>
</feature>
<evidence type="ECO:0000256" key="13">
    <source>
        <dbReference type="SAM" id="SignalP"/>
    </source>
</evidence>
<dbReference type="FunCoup" id="A0A2Y9ERY5">
    <property type="interactions" value="67"/>
</dbReference>